<dbReference type="EMBL" id="JAPDIA010000003">
    <property type="protein sequence ID" value="MDG0809742.1"/>
    <property type="molecule type" value="Genomic_DNA"/>
</dbReference>
<evidence type="ECO:0000313" key="2">
    <source>
        <dbReference type="Proteomes" id="UP001153404"/>
    </source>
</evidence>
<dbReference type="Proteomes" id="UP001153404">
    <property type="component" value="Unassembled WGS sequence"/>
</dbReference>
<organism evidence="1 2">
    <name type="scientific">Cohnella rhizosphaerae</name>
    <dbReference type="NCBI Taxonomy" id="1457232"/>
    <lineage>
        <taxon>Bacteria</taxon>
        <taxon>Bacillati</taxon>
        <taxon>Bacillota</taxon>
        <taxon>Bacilli</taxon>
        <taxon>Bacillales</taxon>
        <taxon>Paenibacillaceae</taxon>
        <taxon>Cohnella</taxon>
    </lineage>
</organism>
<sequence length="146" mass="16116">METTQEQDFENYRELSERVPETVGVLRLEFKQFAEDFAAMNGYRVDVSGDEPQLLFSYPDPENPEDPPFYQAPLSVQVAALQAESVQTMLAVAEVYETATAADAAREEEAVNTMLGLAEAYDVIMQQQAVIDDLTARVAALEGGES</sequence>
<evidence type="ECO:0000313" key="1">
    <source>
        <dbReference type="EMBL" id="MDG0809742.1"/>
    </source>
</evidence>
<proteinExistence type="predicted"/>
<accession>A0A9X4QTT3</accession>
<gene>
    <name evidence="1" type="ORF">OMP40_10630</name>
</gene>
<comment type="caution">
    <text evidence="1">The sequence shown here is derived from an EMBL/GenBank/DDBJ whole genome shotgun (WGS) entry which is preliminary data.</text>
</comment>
<dbReference type="RefSeq" id="WP_277531216.1">
    <property type="nucleotide sequence ID" value="NZ_JAPDIA010000003.1"/>
</dbReference>
<name>A0A9X4QTT3_9BACL</name>
<keyword evidence="2" id="KW-1185">Reference proteome</keyword>
<dbReference type="AlphaFoldDB" id="A0A9X4QTT3"/>
<reference evidence="1" key="1">
    <citation type="submission" date="2022-10" db="EMBL/GenBank/DDBJ databases">
        <title>Comparative genomic analysis of Cohnella hashimotonis sp. nov., isolated from the International Space Station.</title>
        <authorList>
            <person name="Simpson A."/>
            <person name="Venkateswaran K."/>
        </authorList>
    </citation>
    <scope>NUCLEOTIDE SEQUENCE</scope>
    <source>
        <strain evidence="1">DSM 28161</strain>
    </source>
</reference>
<protein>
    <submittedName>
        <fullName evidence="1">Uncharacterized protein</fullName>
    </submittedName>
</protein>